<name>A0A8C7KXH1_ONCKI</name>
<dbReference type="KEGG" id="oki:109900509"/>
<feature type="domain" description="Phosphagen kinase N-terminal" evidence="2">
    <location>
        <begin position="25"/>
        <end position="60"/>
    </location>
</feature>
<dbReference type="SUPFAM" id="SSF48034">
    <property type="entry name" value="Guanido kinase N-terminal domain"/>
    <property type="match status" value="1"/>
</dbReference>
<dbReference type="GO" id="GO:0000145">
    <property type="term" value="C:exocyst"/>
    <property type="evidence" value="ECO:0007669"/>
    <property type="project" value="InterPro"/>
</dbReference>
<accession>A0A8C7KXH1</accession>
<dbReference type="GO" id="GO:0016301">
    <property type="term" value="F:kinase activity"/>
    <property type="evidence" value="ECO:0007669"/>
    <property type="project" value="InterPro"/>
</dbReference>
<dbReference type="InterPro" id="IPR036802">
    <property type="entry name" value="ATP-guanido_PTrfase_N_sf"/>
</dbReference>
<dbReference type="GeneTree" id="ENSGT01030000234613"/>
<dbReference type="Proteomes" id="UP000694557">
    <property type="component" value="Unassembled WGS sequence"/>
</dbReference>
<evidence type="ECO:0000313" key="3">
    <source>
        <dbReference type="Ensembl" id="ENSOKIP00005106631.1"/>
    </source>
</evidence>
<dbReference type="GO" id="GO:0000149">
    <property type="term" value="F:SNARE binding"/>
    <property type="evidence" value="ECO:0007669"/>
    <property type="project" value="TreeGrafter"/>
</dbReference>
<dbReference type="Pfam" id="PF06046">
    <property type="entry name" value="Sec6"/>
    <property type="match status" value="1"/>
</dbReference>
<dbReference type="AlphaFoldDB" id="A0A8C7KXH1"/>
<dbReference type="Pfam" id="PF02807">
    <property type="entry name" value="ATP-gua_PtransN"/>
    <property type="match status" value="1"/>
</dbReference>
<dbReference type="PANTHER" id="PTHR21292">
    <property type="entry name" value="EXOCYST COMPLEX COMPONENT SEC6-RELATED"/>
    <property type="match status" value="1"/>
</dbReference>
<evidence type="ECO:0000313" key="4">
    <source>
        <dbReference type="Proteomes" id="UP000694557"/>
    </source>
</evidence>
<dbReference type="InterPro" id="IPR022413">
    <property type="entry name" value="ATP-guanido_PTrfase_N"/>
</dbReference>
<comment type="similarity">
    <text evidence="1">Belongs to the SEC6 family.</text>
</comment>
<dbReference type="PANTHER" id="PTHR21292:SF4">
    <property type="entry name" value="TUMOR NECROSIS FACTOR ALPHA-INDUCED PROTEIN 2"/>
    <property type="match status" value="1"/>
</dbReference>
<dbReference type="Gene3D" id="1.10.135.10">
    <property type="entry name" value="ATP:guanido phosphotransferase, N-terminal domain"/>
    <property type="match status" value="1"/>
</dbReference>
<dbReference type="Ensembl" id="ENSOKIT00005114297.1">
    <property type="protein sequence ID" value="ENSOKIP00005106631.1"/>
    <property type="gene ID" value="ENSOKIG00005046819.1"/>
</dbReference>
<keyword evidence="4" id="KW-1185">Reference proteome</keyword>
<dbReference type="GO" id="GO:0006887">
    <property type="term" value="P:exocytosis"/>
    <property type="evidence" value="ECO:0007669"/>
    <property type="project" value="InterPro"/>
</dbReference>
<dbReference type="InterPro" id="IPR042532">
    <property type="entry name" value="EXOC3/Sec6_C"/>
</dbReference>
<evidence type="ECO:0000256" key="1">
    <source>
        <dbReference type="ARBA" id="ARBA00009447"/>
    </source>
</evidence>
<reference evidence="3" key="1">
    <citation type="submission" date="2025-08" db="UniProtKB">
        <authorList>
            <consortium name="Ensembl"/>
        </authorList>
    </citation>
    <scope>IDENTIFICATION</scope>
</reference>
<protein>
    <submittedName>
        <fullName evidence="3">Tumor necrosis factor alpha-induced protein 2-like</fullName>
    </submittedName>
</protein>
<reference evidence="3" key="2">
    <citation type="submission" date="2025-09" db="UniProtKB">
        <authorList>
            <consortium name="Ensembl"/>
        </authorList>
    </citation>
    <scope>IDENTIFICATION</scope>
</reference>
<dbReference type="Gene3D" id="1.10.357.70">
    <property type="entry name" value="Exocyst complex component Sec6, C-terminal domain"/>
    <property type="match status" value="1"/>
</dbReference>
<evidence type="ECO:0000259" key="2">
    <source>
        <dbReference type="Pfam" id="PF02807"/>
    </source>
</evidence>
<dbReference type="InterPro" id="IPR010326">
    <property type="entry name" value="EXOC3/Sec6"/>
</dbReference>
<proteinExistence type="inferred from homology"/>
<organism evidence="3 4">
    <name type="scientific">Oncorhynchus kisutch</name>
    <name type="common">Coho salmon</name>
    <name type="synonym">Salmo kisutch</name>
    <dbReference type="NCBI Taxonomy" id="8019"/>
    <lineage>
        <taxon>Eukaryota</taxon>
        <taxon>Metazoa</taxon>
        <taxon>Chordata</taxon>
        <taxon>Craniata</taxon>
        <taxon>Vertebrata</taxon>
        <taxon>Euteleostomi</taxon>
        <taxon>Actinopterygii</taxon>
        <taxon>Neopterygii</taxon>
        <taxon>Teleostei</taxon>
        <taxon>Protacanthopterygii</taxon>
        <taxon>Salmoniformes</taxon>
        <taxon>Salmonidae</taxon>
        <taxon>Salmoninae</taxon>
        <taxon>Oncorhynchus</taxon>
    </lineage>
</organism>
<dbReference type="GO" id="GO:0051601">
    <property type="term" value="P:exocyst localization"/>
    <property type="evidence" value="ECO:0007669"/>
    <property type="project" value="TreeGrafter"/>
</dbReference>
<gene>
    <name evidence="3" type="primary">LOC109900509</name>
</gene>
<dbReference type="RefSeq" id="XP_020351750.2">
    <property type="nucleotide sequence ID" value="XM_020496161.2"/>
</dbReference>
<sequence length="728" mass="83422">MPFGNTHKKLKMNYSAEQEYPDLSQLNNLRDKETPSGYTVDDVIQTGVDNPEEVGVLGPDLVAAMVNLSPAMQGSPKTVHGKFRQKLKMPKIPGFVRCPLVRRQAQDTEVIMDFLENLKENRLVEACQQLLLREDKLFGQETMTIEGLVQVCNEDDKDTLQKDYETLLLHLWMAVHTTFSPTPSGEQLEILRSAVETITLLEEKDRQWEGRPEGSSEAPVWRPHQCRHTHDNLLEEMVDSQMRNATLEEDNINVSSVDNLSTSMKREVCRMGKRLKEDVLRVARDIRDCYPPDFDVCNLYVRLYHQKFSARLTELARSGLDVDDCNYLLCWVNNYYPNDILKHKDLEGHINMESLGTLLSEKDLTTLEEQYLLQKESKVRTWFSKALSKEEEGWLSGKSPELIDGYCFCPLAIDIIQAVDGAMREARTILGSEAKAQRILRQLDSFLISYKSSLEEFVKRTGENTQAVVKANLVSIEQFRDFIVRREESIPEEIRTSCMSTLADLRDCGYGYFTGPIHEELRVQYHRLWTQAWFTGGQMVLDEVLGTLDRHMQQFTDLKSICMEELLGRLHMEMMVEYVKRMMKRKMRLKDKEQQEAAAKLLAEDSSKLSTYFTEAGSKISWLSEVLPKMAEVVRLQDPGSIQLEIVTLARDFPDLSWRHISALLSLKANLSTADVRSIKESLVENRPTVTTCNTNPPFFSKVPAGKTWNMCRPACICYGGRGYSSQD</sequence>
<dbReference type="GeneID" id="109900509"/>